<evidence type="ECO:0000256" key="5">
    <source>
        <dbReference type="RuleBase" id="RU000454"/>
    </source>
</evidence>
<dbReference type="PANTHER" id="PTHR47966">
    <property type="entry name" value="BETA-SITE APP-CLEAVING ENZYME, ISOFORM A-RELATED"/>
    <property type="match status" value="1"/>
</dbReference>
<dbReference type="InterPro" id="IPR021109">
    <property type="entry name" value="Peptidase_aspartic_dom_sf"/>
</dbReference>
<dbReference type="Gene3D" id="2.40.70.10">
    <property type="entry name" value="Acid Proteases"/>
    <property type="match status" value="2"/>
</dbReference>
<feature type="active site" evidence="3">
    <location>
        <position position="95"/>
    </location>
</feature>
<organism evidence="8 9">
    <name type="scientific">Malurus cyaneus samueli</name>
    <dbReference type="NCBI Taxonomy" id="2593467"/>
    <lineage>
        <taxon>Eukaryota</taxon>
        <taxon>Metazoa</taxon>
        <taxon>Chordata</taxon>
        <taxon>Craniata</taxon>
        <taxon>Vertebrata</taxon>
        <taxon>Euteleostomi</taxon>
        <taxon>Archelosauria</taxon>
        <taxon>Archosauria</taxon>
        <taxon>Dinosauria</taxon>
        <taxon>Saurischia</taxon>
        <taxon>Theropoda</taxon>
        <taxon>Coelurosauria</taxon>
        <taxon>Aves</taxon>
        <taxon>Neognathae</taxon>
        <taxon>Neoaves</taxon>
        <taxon>Telluraves</taxon>
        <taxon>Australaves</taxon>
        <taxon>Passeriformes</taxon>
        <taxon>Meliphagoidea</taxon>
        <taxon>Maluridae</taxon>
        <taxon>Malurus</taxon>
    </lineage>
</organism>
<feature type="disulfide bond" evidence="4">
    <location>
        <begin position="268"/>
        <end position="272"/>
    </location>
</feature>
<dbReference type="SUPFAM" id="SSF50630">
    <property type="entry name" value="Acid proteases"/>
    <property type="match status" value="1"/>
</dbReference>
<sequence>MWLLLVLLCAASALGQGVTRLPLERGKKLRDILREKDLLPQFFQHHHYDIGTKFPHAFPNGTRAATEPLLNALDVEYYGTISIGTPPQDFTVVFDTGSSDLWVPSVSCASLACQTHRVFDPSQSSTYKSTGLNLSIHYGTGEMQGTVGSDTVTVASLVDTNQLFGLSTAEPGQFFVNVKFDGILGLGYPNLAADGITPVFDNLVNQSLLQQNLFSVYLSREATGSVVIFGAIDQSYFTGPISWIPVSYQGYWQISMDSIIVNSQEVACAGGCQAIIDTGTSLVAGPPSGIRSIQSAVGARQGLYGEHDVNCSSIPAMPDVIFVIGGVQYPVSALAYTEQHDQDFCMSSFQDSCVDLASVVPILEMAFQYRGQNHITLNFRLPFCPRLLPAPACVLRPIHTLVFIFTSVGKELTQGGNTIKCCHFLMFK</sequence>
<feature type="chain" id="PRO_5034538925" description="Peptidase A1 domain-containing protein" evidence="6">
    <location>
        <begin position="16"/>
        <end position="428"/>
    </location>
</feature>
<keyword evidence="9" id="KW-1185">Reference proteome</keyword>
<evidence type="ECO:0000256" key="1">
    <source>
        <dbReference type="ARBA" id="ARBA00007447"/>
    </source>
</evidence>
<evidence type="ECO:0000256" key="4">
    <source>
        <dbReference type="PIRSR" id="PIRSR601461-2"/>
    </source>
</evidence>
<dbReference type="Proteomes" id="UP000694560">
    <property type="component" value="Unplaced"/>
</dbReference>
<keyword evidence="5" id="KW-0378">Hydrolase</keyword>
<evidence type="ECO:0000256" key="3">
    <source>
        <dbReference type="PIRSR" id="PIRSR601461-1"/>
    </source>
</evidence>
<feature type="disulfide bond" evidence="4">
    <location>
        <begin position="108"/>
        <end position="113"/>
    </location>
</feature>
<evidence type="ECO:0000259" key="7">
    <source>
        <dbReference type="PROSITE" id="PS51767"/>
    </source>
</evidence>
<dbReference type="FunFam" id="2.40.70.10:FF:000004">
    <property type="entry name" value="Pepsin A"/>
    <property type="match status" value="1"/>
</dbReference>
<dbReference type="Pfam" id="PF00026">
    <property type="entry name" value="Asp"/>
    <property type="match status" value="1"/>
</dbReference>
<dbReference type="InterPro" id="IPR001969">
    <property type="entry name" value="Aspartic_peptidase_AS"/>
</dbReference>
<feature type="active site" evidence="3">
    <location>
        <position position="277"/>
    </location>
</feature>
<dbReference type="PANTHER" id="PTHR47966:SF13">
    <property type="entry name" value="CHYMOSIN"/>
    <property type="match status" value="1"/>
</dbReference>
<dbReference type="PROSITE" id="PS00141">
    <property type="entry name" value="ASP_PROTEASE"/>
    <property type="match status" value="2"/>
</dbReference>
<keyword evidence="5" id="KW-0064">Aspartyl protease</keyword>
<dbReference type="Gene3D" id="6.10.140.60">
    <property type="match status" value="1"/>
</dbReference>
<comment type="similarity">
    <text evidence="1 5">Belongs to the peptidase A1 family.</text>
</comment>
<dbReference type="AlphaFoldDB" id="A0A8C5U886"/>
<dbReference type="Ensembl" id="ENSMCST00000016960.1">
    <property type="protein sequence ID" value="ENSMCSP00000016538.1"/>
    <property type="gene ID" value="ENSMCSG00000011636.1"/>
</dbReference>
<evidence type="ECO:0000256" key="6">
    <source>
        <dbReference type="SAM" id="SignalP"/>
    </source>
</evidence>
<dbReference type="OrthoDB" id="771136at2759"/>
<dbReference type="GO" id="GO:0004190">
    <property type="term" value="F:aspartic-type endopeptidase activity"/>
    <property type="evidence" value="ECO:0007669"/>
    <property type="project" value="UniProtKB-KW"/>
</dbReference>
<dbReference type="PROSITE" id="PS51767">
    <property type="entry name" value="PEPTIDASE_A1"/>
    <property type="match status" value="1"/>
</dbReference>
<evidence type="ECO:0000313" key="8">
    <source>
        <dbReference type="Ensembl" id="ENSMCSP00000016538.1"/>
    </source>
</evidence>
<keyword evidence="2 4" id="KW-1015">Disulfide bond</keyword>
<name>A0A8C5U886_9PASS</name>
<proteinExistence type="inferred from homology"/>
<dbReference type="GO" id="GO:0006508">
    <property type="term" value="P:proteolysis"/>
    <property type="evidence" value="ECO:0007669"/>
    <property type="project" value="UniProtKB-KW"/>
</dbReference>
<dbReference type="InterPro" id="IPR033121">
    <property type="entry name" value="PEPTIDASE_A1"/>
</dbReference>
<feature type="signal peptide" evidence="6">
    <location>
        <begin position="1"/>
        <end position="15"/>
    </location>
</feature>
<reference evidence="8" key="2">
    <citation type="submission" date="2025-09" db="UniProtKB">
        <authorList>
            <consortium name="Ensembl"/>
        </authorList>
    </citation>
    <scope>IDENTIFICATION</scope>
</reference>
<keyword evidence="6" id="KW-0732">Signal</keyword>
<dbReference type="PRINTS" id="PR00792">
    <property type="entry name" value="PEPSIN"/>
</dbReference>
<reference evidence="8" key="1">
    <citation type="submission" date="2025-08" db="UniProtKB">
        <authorList>
            <consortium name="Ensembl"/>
        </authorList>
    </citation>
    <scope>IDENTIFICATION</scope>
</reference>
<accession>A0A8C5U886</accession>
<evidence type="ECO:0000256" key="2">
    <source>
        <dbReference type="ARBA" id="ARBA00023157"/>
    </source>
</evidence>
<evidence type="ECO:0000313" key="9">
    <source>
        <dbReference type="Proteomes" id="UP000694560"/>
    </source>
</evidence>
<keyword evidence="5" id="KW-0645">Protease</keyword>
<protein>
    <recommendedName>
        <fullName evidence="7">Peptidase A1 domain-containing protein</fullName>
    </recommendedName>
</protein>
<dbReference type="InterPro" id="IPR001461">
    <property type="entry name" value="Aspartic_peptidase_A1"/>
</dbReference>
<feature type="domain" description="Peptidase A1" evidence="7">
    <location>
        <begin position="77"/>
        <end position="378"/>
    </location>
</feature>